<reference evidence="7" key="1">
    <citation type="submission" date="2022-01" db="EMBL/GenBank/DDBJ databases">
        <title>Genome Sequence Resource for Two Populations of Ditylenchus destructor, the Migratory Endoparasitic Phytonematode.</title>
        <authorList>
            <person name="Zhang H."/>
            <person name="Lin R."/>
            <person name="Xie B."/>
        </authorList>
    </citation>
    <scope>NUCLEOTIDE SEQUENCE</scope>
    <source>
        <strain evidence="7">BazhouSP</strain>
    </source>
</reference>
<comment type="caution">
    <text evidence="6">Lacks conserved residue(s) required for the propagation of feature annotation.</text>
</comment>
<keyword evidence="3 6" id="KW-0812">Transmembrane</keyword>
<feature type="transmembrane region" description="Helical" evidence="6">
    <location>
        <begin position="12"/>
        <end position="38"/>
    </location>
</feature>
<feature type="transmembrane region" description="Helical" evidence="6">
    <location>
        <begin position="128"/>
        <end position="155"/>
    </location>
</feature>
<feature type="transmembrane region" description="Helical" evidence="6">
    <location>
        <begin position="44"/>
        <end position="66"/>
    </location>
</feature>
<keyword evidence="8" id="KW-1185">Reference proteome</keyword>
<dbReference type="PANTHER" id="PTHR31552">
    <property type="entry name" value="SERPENTINE RECEPTOR CLASS GAMMA"/>
    <property type="match status" value="1"/>
</dbReference>
<dbReference type="EMBL" id="JAKKPZ010000063">
    <property type="protein sequence ID" value="KAI1704797.1"/>
    <property type="molecule type" value="Genomic_DNA"/>
</dbReference>
<dbReference type="GO" id="GO:0004888">
    <property type="term" value="F:transmembrane signaling receptor activity"/>
    <property type="evidence" value="ECO:0007669"/>
    <property type="project" value="InterPro"/>
</dbReference>
<evidence type="ECO:0000256" key="5">
    <source>
        <dbReference type="ARBA" id="ARBA00023136"/>
    </source>
</evidence>
<evidence type="ECO:0000256" key="2">
    <source>
        <dbReference type="ARBA" id="ARBA00005692"/>
    </source>
</evidence>
<sequence>MGSVISQAIYPPFIFSLIIGVPSLILYVIEVFVLIIHQSNFRSAFFRLFIVRFITNFYNYFCSYFYMRLGRIGLFIEFFKVMPSQLLGFVFFLNYYTFHADNLSTLFILLNRLTLIVFPLGHKKVWTYLLPVSILITYVAPLACTVQVLSYDYFVRLQNDNWTFTIAIDFKPDRTYMASAYVAAYSALLFTAICGKYF</sequence>
<feature type="transmembrane region" description="Helical" evidence="6">
    <location>
        <begin position="78"/>
        <end position="97"/>
    </location>
</feature>
<gene>
    <name evidence="7" type="ORF">DdX_14017</name>
</gene>
<dbReference type="Pfam" id="PF02118">
    <property type="entry name" value="Srg"/>
    <property type="match status" value="1"/>
</dbReference>
<dbReference type="Proteomes" id="UP001201812">
    <property type="component" value="Unassembled WGS sequence"/>
</dbReference>
<feature type="transmembrane region" description="Helical" evidence="6">
    <location>
        <begin position="103"/>
        <end position="121"/>
    </location>
</feature>
<comment type="subcellular location">
    <subcellularLocation>
        <location evidence="1">Membrane</location>
        <topology evidence="1">Multi-pass membrane protein</topology>
    </subcellularLocation>
</comment>
<evidence type="ECO:0000256" key="1">
    <source>
        <dbReference type="ARBA" id="ARBA00004141"/>
    </source>
</evidence>
<evidence type="ECO:0000256" key="3">
    <source>
        <dbReference type="ARBA" id="ARBA00022692"/>
    </source>
</evidence>
<dbReference type="GO" id="GO:0016020">
    <property type="term" value="C:membrane"/>
    <property type="evidence" value="ECO:0007669"/>
    <property type="project" value="UniProtKB-SubCell"/>
</dbReference>
<dbReference type="InterPro" id="IPR000609">
    <property type="entry name" value="7TM_GPCR_serpentine_rcpt_Srg"/>
</dbReference>
<feature type="transmembrane region" description="Helical" evidence="6">
    <location>
        <begin position="175"/>
        <end position="195"/>
    </location>
</feature>
<evidence type="ECO:0000256" key="4">
    <source>
        <dbReference type="ARBA" id="ARBA00022989"/>
    </source>
</evidence>
<organism evidence="7 8">
    <name type="scientific">Ditylenchus destructor</name>
    <dbReference type="NCBI Taxonomy" id="166010"/>
    <lineage>
        <taxon>Eukaryota</taxon>
        <taxon>Metazoa</taxon>
        <taxon>Ecdysozoa</taxon>
        <taxon>Nematoda</taxon>
        <taxon>Chromadorea</taxon>
        <taxon>Rhabditida</taxon>
        <taxon>Tylenchina</taxon>
        <taxon>Tylenchomorpha</taxon>
        <taxon>Sphaerularioidea</taxon>
        <taxon>Anguinidae</taxon>
        <taxon>Anguininae</taxon>
        <taxon>Ditylenchus</taxon>
    </lineage>
</organism>
<dbReference type="PANTHER" id="PTHR31552:SF8">
    <property type="entry name" value="SERPENTINE RECEPTOR CLASS GAMMA"/>
    <property type="match status" value="1"/>
</dbReference>
<evidence type="ECO:0000313" key="7">
    <source>
        <dbReference type="EMBL" id="KAI1704797.1"/>
    </source>
</evidence>
<protein>
    <recommendedName>
        <fullName evidence="6">Serpentine receptor class gamma</fullName>
    </recommendedName>
</protein>
<accession>A0AAD4MRU7</accession>
<dbReference type="GO" id="GO:0007606">
    <property type="term" value="P:sensory perception of chemical stimulus"/>
    <property type="evidence" value="ECO:0007669"/>
    <property type="project" value="UniProtKB-UniRule"/>
</dbReference>
<keyword evidence="5 6" id="KW-0472">Membrane</keyword>
<comment type="caution">
    <text evidence="7">The sequence shown here is derived from an EMBL/GenBank/DDBJ whole genome shotgun (WGS) entry which is preliminary data.</text>
</comment>
<keyword evidence="4 6" id="KW-1133">Transmembrane helix</keyword>
<evidence type="ECO:0000256" key="6">
    <source>
        <dbReference type="RuleBase" id="RU280813"/>
    </source>
</evidence>
<evidence type="ECO:0000313" key="8">
    <source>
        <dbReference type="Proteomes" id="UP001201812"/>
    </source>
</evidence>
<dbReference type="AlphaFoldDB" id="A0AAD4MRU7"/>
<comment type="similarity">
    <text evidence="2 6">Belongs to the nematode receptor-like protein srg family.</text>
</comment>
<proteinExistence type="inferred from homology"/>
<name>A0AAD4MRU7_9BILA</name>